<protein>
    <submittedName>
        <fullName evidence="1">Uncharacterized protein</fullName>
    </submittedName>
</protein>
<dbReference type="Proteomes" id="UP000033867">
    <property type="component" value="Unassembled WGS sequence"/>
</dbReference>
<dbReference type="EMBL" id="LCEK01000025">
    <property type="protein sequence ID" value="KKS71532.1"/>
    <property type="molecule type" value="Genomic_DNA"/>
</dbReference>
<comment type="caution">
    <text evidence="1">The sequence shown here is derived from an EMBL/GenBank/DDBJ whole genome shotgun (WGS) entry which is preliminary data.</text>
</comment>
<evidence type="ECO:0000313" key="2">
    <source>
        <dbReference type="Proteomes" id="UP000033867"/>
    </source>
</evidence>
<proteinExistence type="predicted"/>
<gene>
    <name evidence="1" type="ORF">UV42_C0025G0011</name>
</gene>
<dbReference type="AlphaFoldDB" id="A0A0G1BDZ3"/>
<sequence>MYLVKDFKKILKDLEPFVTRADKKGRLWLHNGNNEKRKMDAIKVKDGTLFKLRPREAWANWLICVVLQHITGDEITFSDSEHGDGYIWNKTKGEVIITEHVAAMDFPNTTIPTGEERVIWAIEKKIKKGKEYAQGKHLVVFMDGAGKWYPTKVGRQTSGKHNFESIFCVGLITGDESGYKYGLTQFFPSHSPCWEIQINSDFTDWTITQIQ</sequence>
<accession>A0A0G1BDZ3</accession>
<reference evidence="1 2" key="1">
    <citation type="journal article" date="2015" name="Nature">
        <title>rRNA introns, odd ribosomes, and small enigmatic genomes across a large radiation of phyla.</title>
        <authorList>
            <person name="Brown C.T."/>
            <person name="Hug L.A."/>
            <person name="Thomas B.C."/>
            <person name="Sharon I."/>
            <person name="Castelle C.J."/>
            <person name="Singh A."/>
            <person name="Wilkins M.J."/>
            <person name="Williams K.H."/>
            <person name="Banfield J.F."/>
        </authorList>
    </citation>
    <scope>NUCLEOTIDE SEQUENCE [LARGE SCALE GENOMIC DNA]</scope>
</reference>
<evidence type="ECO:0000313" key="1">
    <source>
        <dbReference type="EMBL" id="KKS71532.1"/>
    </source>
</evidence>
<name>A0A0G1BDZ3_9BACT</name>
<organism evidence="1 2">
    <name type="scientific">Candidatus Magasanikbacteria bacterium GW2011_GWE2_42_7</name>
    <dbReference type="NCBI Taxonomy" id="1619052"/>
    <lineage>
        <taxon>Bacteria</taxon>
        <taxon>Candidatus Magasanikiibacteriota</taxon>
    </lineage>
</organism>